<dbReference type="InterPro" id="IPR036390">
    <property type="entry name" value="WH_DNA-bd_sf"/>
</dbReference>
<dbReference type="PANTHER" id="PTHR33154">
    <property type="entry name" value="TRANSCRIPTIONAL REGULATOR, ARSR FAMILY"/>
    <property type="match status" value="1"/>
</dbReference>
<evidence type="ECO:0000256" key="2">
    <source>
        <dbReference type="ARBA" id="ARBA00023125"/>
    </source>
</evidence>
<keyword evidence="1" id="KW-0805">Transcription regulation</keyword>
<dbReference type="CDD" id="cd00090">
    <property type="entry name" value="HTH_ARSR"/>
    <property type="match status" value="1"/>
</dbReference>
<dbReference type="InterPro" id="IPR011991">
    <property type="entry name" value="ArsR-like_HTH"/>
</dbReference>
<dbReference type="SUPFAM" id="SSF46785">
    <property type="entry name" value="Winged helix' DNA-binding domain"/>
    <property type="match status" value="1"/>
</dbReference>
<keyword evidence="3" id="KW-0804">Transcription</keyword>
<keyword evidence="2" id="KW-0238">DNA-binding</keyword>
<reference evidence="6" key="1">
    <citation type="submission" date="2023-07" db="EMBL/GenBank/DDBJ databases">
        <title>30 novel species of actinomycetes from the DSMZ collection.</title>
        <authorList>
            <person name="Nouioui I."/>
        </authorList>
    </citation>
    <scope>NUCLEOTIDE SEQUENCE [LARGE SCALE GENOMIC DNA]</scope>
    <source>
        <strain evidence="6">DSM 45055</strain>
    </source>
</reference>
<dbReference type="PROSITE" id="PS50987">
    <property type="entry name" value="HTH_ARSR_2"/>
    <property type="match status" value="1"/>
</dbReference>
<accession>A0ABU2KU33</accession>
<name>A0ABU2KU33_9ACTN</name>
<dbReference type="NCBIfam" id="NF033788">
    <property type="entry name" value="HTH_metalloreg"/>
    <property type="match status" value="1"/>
</dbReference>
<dbReference type="Proteomes" id="UP001183226">
    <property type="component" value="Unassembled WGS sequence"/>
</dbReference>
<feature type="domain" description="HTH arsR-type" evidence="4">
    <location>
        <begin position="1"/>
        <end position="87"/>
    </location>
</feature>
<sequence>MERVFEVLSEPNRRRILDVLRRGERPVGDLVDRLGVSQPTVSKHLRTLREAGLVESRSDAQRRLYRLRTEPLRELDAWLEPYRMLWESRLDDLERHLATMDDDRDDGPRRPPEGG</sequence>
<dbReference type="PANTHER" id="PTHR33154:SF33">
    <property type="entry name" value="TRANSCRIPTIONAL REPRESSOR SDPR"/>
    <property type="match status" value="1"/>
</dbReference>
<dbReference type="EMBL" id="JAVREK010000010">
    <property type="protein sequence ID" value="MDT0302760.1"/>
    <property type="molecule type" value="Genomic_DNA"/>
</dbReference>
<dbReference type="RefSeq" id="WP_311545240.1">
    <property type="nucleotide sequence ID" value="NZ_JAVREK010000010.1"/>
</dbReference>
<dbReference type="InterPro" id="IPR051081">
    <property type="entry name" value="HTH_MetalResp_TranReg"/>
</dbReference>
<evidence type="ECO:0000259" key="4">
    <source>
        <dbReference type="PROSITE" id="PS50987"/>
    </source>
</evidence>
<evidence type="ECO:0000256" key="3">
    <source>
        <dbReference type="ARBA" id="ARBA00023163"/>
    </source>
</evidence>
<comment type="caution">
    <text evidence="5">The sequence shown here is derived from an EMBL/GenBank/DDBJ whole genome shotgun (WGS) entry which is preliminary data.</text>
</comment>
<dbReference type="InterPro" id="IPR001845">
    <property type="entry name" value="HTH_ArsR_DNA-bd_dom"/>
</dbReference>
<dbReference type="Pfam" id="PF01022">
    <property type="entry name" value="HTH_5"/>
    <property type="match status" value="1"/>
</dbReference>
<evidence type="ECO:0000256" key="1">
    <source>
        <dbReference type="ARBA" id="ARBA00023015"/>
    </source>
</evidence>
<evidence type="ECO:0000313" key="6">
    <source>
        <dbReference type="Proteomes" id="UP001183226"/>
    </source>
</evidence>
<dbReference type="SMART" id="SM00418">
    <property type="entry name" value="HTH_ARSR"/>
    <property type="match status" value="1"/>
</dbReference>
<organism evidence="5 6">
    <name type="scientific">Streptomonospora wellingtoniae</name>
    <dbReference type="NCBI Taxonomy" id="3075544"/>
    <lineage>
        <taxon>Bacteria</taxon>
        <taxon>Bacillati</taxon>
        <taxon>Actinomycetota</taxon>
        <taxon>Actinomycetes</taxon>
        <taxon>Streptosporangiales</taxon>
        <taxon>Nocardiopsidaceae</taxon>
        <taxon>Streptomonospora</taxon>
    </lineage>
</organism>
<gene>
    <name evidence="5" type="ORF">RM446_11620</name>
</gene>
<evidence type="ECO:0000313" key="5">
    <source>
        <dbReference type="EMBL" id="MDT0302760.1"/>
    </source>
</evidence>
<dbReference type="InterPro" id="IPR036388">
    <property type="entry name" value="WH-like_DNA-bd_sf"/>
</dbReference>
<proteinExistence type="predicted"/>
<dbReference type="Gene3D" id="1.10.10.10">
    <property type="entry name" value="Winged helix-like DNA-binding domain superfamily/Winged helix DNA-binding domain"/>
    <property type="match status" value="1"/>
</dbReference>
<protein>
    <submittedName>
        <fullName evidence="5">Metalloregulator ArsR/SmtB family transcription factor</fullName>
    </submittedName>
</protein>
<dbReference type="PRINTS" id="PR00778">
    <property type="entry name" value="HTHARSR"/>
</dbReference>
<keyword evidence="6" id="KW-1185">Reference proteome</keyword>